<dbReference type="EMBL" id="JABFUD020000005">
    <property type="protein sequence ID" value="KAI5079362.1"/>
    <property type="molecule type" value="Genomic_DNA"/>
</dbReference>
<proteinExistence type="predicted"/>
<dbReference type="PANTHER" id="PTHR11017:SF385">
    <property type="entry name" value="DISEASE RESISTANCE PROTEIN (TIR-NBS-LRR CLASS)-RELATED"/>
    <property type="match status" value="1"/>
</dbReference>
<dbReference type="Pfam" id="PF00931">
    <property type="entry name" value="NB-ARC"/>
    <property type="match status" value="1"/>
</dbReference>
<dbReference type="PRINTS" id="PR00364">
    <property type="entry name" value="DISEASERSIST"/>
</dbReference>
<evidence type="ECO:0000313" key="6">
    <source>
        <dbReference type="Proteomes" id="UP000886520"/>
    </source>
</evidence>
<dbReference type="Gene3D" id="1.10.8.430">
    <property type="entry name" value="Helical domain of apoptotic protease-activating factors"/>
    <property type="match status" value="1"/>
</dbReference>
<comment type="caution">
    <text evidence="5">The sequence shown here is derived from an EMBL/GenBank/DDBJ whole genome shotgun (WGS) entry which is preliminary data.</text>
</comment>
<dbReference type="InterPro" id="IPR001611">
    <property type="entry name" value="Leu-rich_rpt"/>
</dbReference>
<dbReference type="SUPFAM" id="SSF52540">
    <property type="entry name" value="P-loop containing nucleoside triphosphate hydrolases"/>
    <property type="match status" value="1"/>
</dbReference>
<dbReference type="Gene3D" id="3.40.50.300">
    <property type="entry name" value="P-loop containing nucleotide triphosphate hydrolases"/>
    <property type="match status" value="1"/>
</dbReference>
<dbReference type="Gene3D" id="3.80.10.10">
    <property type="entry name" value="Ribonuclease Inhibitor"/>
    <property type="match status" value="2"/>
</dbReference>
<dbReference type="InterPro" id="IPR002182">
    <property type="entry name" value="NB-ARC"/>
</dbReference>
<dbReference type="InterPro" id="IPR003593">
    <property type="entry name" value="AAA+_ATPase"/>
</dbReference>
<feature type="domain" description="TIR" evidence="4">
    <location>
        <begin position="97"/>
        <end position="241"/>
    </location>
</feature>
<protein>
    <recommendedName>
        <fullName evidence="4">TIR domain-containing protein</fullName>
    </recommendedName>
</protein>
<keyword evidence="6" id="KW-1185">Reference proteome</keyword>
<dbReference type="Proteomes" id="UP000886520">
    <property type="component" value="Chromosome 5"/>
</dbReference>
<dbReference type="Pfam" id="PF01582">
    <property type="entry name" value="TIR"/>
    <property type="match status" value="1"/>
</dbReference>
<keyword evidence="1" id="KW-0934">Plastid</keyword>
<dbReference type="PROSITE" id="PS50104">
    <property type="entry name" value="TIR"/>
    <property type="match status" value="1"/>
</dbReference>
<dbReference type="SUPFAM" id="SSF52200">
    <property type="entry name" value="Toll/Interleukin receptor TIR domain"/>
    <property type="match status" value="1"/>
</dbReference>
<dbReference type="InterPro" id="IPR035897">
    <property type="entry name" value="Toll_tir_struct_dom_sf"/>
</dbReference>
<evidence type="ECO:0000256" key="1">
    <source>
        <dbReference type="ARBA" id="ARBA00022528"/>
    </source>
</evidence>
<dbReference type="GO" id="GO:0043531">
    <property type="term" value="F:ADP binding"/>
    <property type="evidence" value="ECO:0007669"/>
    <property type="project" value="InterPro"/>
</dbReference>
<dbReference type="InterPro" id="IPR006553">
    <property type="entry name" value="Leu-rich_rpt_Cys-con_subtyp"/>
</dbReference>
<organism evidence="5 6">
    <name type="scientific">Adiantum capillus-veneris</name>
    <name type="common">Maidenhair fern</name>
    <dbReference type="NCBI Taxonomy" id="13818"/>
    <lineage>
        <taxon>Eukaryota</taxon>
        <taxon>Viridiplantae</taxon>
        <taxon>Streptophyta</taxon>
        <taxon>Embryophyta</taxon>
        <taxon>Tracheophyta</taxon>
        <taxon>Polypodiopsida</taxon>
        <taxon>Polypodiidae</taxon>
        <taxon>Polypodiales</taxon>
        <taxon>Pteridineae</taxon>
        <taxon>Pteridaceae</taxon>
        <taxon>Vittarioideae</taxon>
        <taxon>Adiantum</taxon>
    </lineage>
</organism>
<evidence type="ECO:0000313" key="5">
    <source>
        <dbReference type="EMBL" id="KAI5079362.1"/>
    </source>
</evidence>
<dbReference type="Pfam" id="PF23282">
    <property type="entry name" value="WHD_ROQ1"/>
    <property type="match status" value="1"/>
</dbReference>
<evidence type="ECO:0000259" key="4">
    <source>
        <dbReference type="PROSITE" id="PS50104"/>
    </source>
</evidence>
<reference evidence="5 6" key="1">
    <citation type="submission" date="2021-01" db="EMBL/GenBank/DDBJ databases">
        <title>Adiantum capillus-veneris genome.</title>
        <authorList>
            <person name="Fang Y."/>
            <person name="Liao Q."/>
        </authorList>
    </citation>
    <scope>NUCLEOTIDE SEQUENCE [LARGE SCALE GENOMIC DNA]</scope>
    <source>
        <strain evidence="5">H3</strain>
        <tissue evidence="5">Leaf</tissue>
    </source>
</reference>
<gene>
    <name evidence="5" type="ORF">GOP47_0004841</name>
</gene>
<dbReference type="OrthoDB" id="1357022at2759"/>
<keyword evidence="3" id="KW-1133">Transmembrane helix</keyword>
<name>A0A9D4V5L7_ADICA</name>
<keyword evidence="1" id="KW-0150">Chloroplast</keyword>
<dbReference type="SMART" id="SM00255">
    <property type="entry name" value="TIR"/>
    <property type="match status" value="1"/>
</dbReference>
<dbReference type="SUPFAM" id="SSF52058">
    <property type="entry name" value="L domain-like"/>
    <property type="match status" value="1"/>
</dbReference>
<dbReference type="InterPro" id="IPR027417">
    <property type="entry name" value="P-loop_NTPase"/>
</dbReference>
<sequence length="1045" mass="113301">MAETGKLCISLVMAAAPLLIAVVWQLRRGRGSCNRGEEVTEDTDAQPTISTTAATNLICRPAPLRGEEVTEDTVAELTISTAKATDLICRPAVAPMGNYDVFLNHRGPDVKKSFVDHLSASFEAAGILHCFVDYKSIHAGEGNWDAIEHAIHHSKIHIAIFSKGYAASSWCLRELVNILECRSSGRSQLFLPVFFDVCPSDLRHIDSASSKSCYSLAFLELAKRNDSQAIQNWMNALKEASNVHGKSLQDTAQGFEARLVKLIVSEVLNVLNRTSLDIAKHPVGVKEKLQLALDLMQIDKAQKGFHKLGIYGMGGVGKTTLAKSIYNAIYRNFDCSCFIEGVRSEARTDVGLRSVQERMLGALLKNKETIPVSSIPLGKQILRERLSNLKILLILDDVDNQEQLEALLPFDSLKDGSQIVITTRDEQIVKAHKRLCIQGLNESDSHLLFNWHAFLRQEEPSEDFKALTGKVVHACDGLPLALETLGAHLYGQDMGFWKATVKALEGHRHTLIPAQRKVTEILRISFDGLGREEKLMFLDIACFMLGEHEDRAKRLWCSEYSDAAVIYLKTLRLKCLVKIDVNRNLTMHDLLRDMGREIVVERSHENVWERSHLWNEDDVRVGLEGGKGTSVVRGLKLLTLEEGQDKWAVKSFAGMDFLRFLVLSGNGHITGDFSLFPKELRWFQWHSCPLKFLPSQLTLRKVVVLDLSYSQISRLSQGGHKFENLRELILTHCEFMHEELPGFGVSCKNLEKLDLSNCEHLESVPESIGSLASLASLDLGGCRGLTALPESIGSLASLARLDLGGCRGLTALPESIGSLVRLARLDLGGCGGLTALPESIGSLASLARLDLRGCRGLTALPESIGSLASLARLDLLGCRGLTALPESIGSLASLARLDLALCGGLTALPESIGSLVSLARLDLTLCGGLTVLPESIGSLARLARLDLCRCGGLTALPESIGSLASLAHLDLGGCWGLTALPESIGSLASLASLGLGGCVGLTALPESIGSLASLARLDLHGCVGLTALPESIGSLASLCILKGIC</sequence>
<dbReference type="Gene3D" id="3.40.50.10140">
    <property type="entry name" value="Toll/interleukin-1 receptor homology (TIR) domain"/>
    <property type="match status" value="1"/>
</dbReference>
<dbReference type="InterPro" id="IPR032675">
    <property type="entry name" value="LRR_dom_sf"/>
</dbReference>
<evidence type="ECO:0000256" key="3">
    <source>
        <dbReference type="SAM" id="Phobius"/>
    </source>
</evidence>
<dbReference type="InterPro" id="IPR044974">
    <property type="entry name" value="Disease_R_plants"/>
</dbReference>
<dbReference type="AlphaFoldDB" id="A0A9D4V5L7"/>
<dbReference type="PANTHER" id="PTHR11017">
    <property type="entry name" value="LEUCINE-RICH REPEAT-CONTAINING PROTEIN"/>
    <property type="match status" value="1"/>
</dbReference>
<keyword evidence="3" id="KW-0472">Membrane</keyword>
<dbReference type="InterPro" id="IPR000157">
    <property type="entry name" value="TIR_dom"/>
</dbReference>
<keyword evidence="2" id="KW-0433">Leucine-rich repeat</keyword>
<dbReference type="GO" id="GO:0006952">
    <property type="term" value="P:defense response"/>
    <property type="evidence" value="ECO:0007669"/>
    <property type="project" value="InterPro"/>
</dbReference>
<keyword evidence="3" id="KW-0812">Transmembrane</keyword>
<feature type="transmembrane region" description="Helical" evidence="3">
    <location>
        <begin position="7"/>
        <end position="26"/>
    </location>
</feature>
<accession>A0A9D4V5L7</accession>
<dbReference type="InterPro" id="IPR042197">
    <property type="entry name" value="Apaf_helical"/>
</dbReference>
<dbReference type="Pfam" id="PF00560">
    <property type="entry name" value="LRR_1"/>
    <property type="match status" value="1"/>
</dbReference>
<evidence type="ECO:0000256" key="2">
    <source>
        <dbReference type="ARBA" id="ARBA00022614"/>
    </source>
</evidence>
<dbReference type="SMART" id="SM00382">
    <property type="entry name" value="AAA"/>
    <property type="match status" value="1"/>
</dbReference>
<dbReference type="GO" id="GO:0007165">
    <property type="term" value="P:signal transduction"/>
    <property type="evidence" value="ECO:0007669"/>
    <property type="project" value="InterPro"/>
</dbReference>
<dbReference type="SMART" id="SM00367">
    <property type="entry name" value="LRR_CC"/>
    <property type="match status" value="6"/>
</dbReference>
<dbReference type="InterPro" id="IPR058192">
    <property type="entry name" value="WHD_ROQ1-like"/>
</dbReference>